<feature type="non-terminal residue" evidence="1">
    <location>
        <position position="1"/>
    </location>
</feature>
<protein>
    <recommendedName>
        <fullName evidence="2">DUF3604 domain-containing protein</fullName>
    </recommendedName>
</protein>
<proteinExistence type="predicted"/>
<evidence type="ECO:0000313" key="1">
    <source>
        <dbReference type="EMBL" id="SVB15728.1"/>
    </source>
</evidence>
<sequence>MKKFILVILIILVSVAISRYYYKSERISENKRLIKEATQTKELRNANIDINYFPLMFKTKVLGKNQQRVSFEHSQGLNVYLGQLHAHSTFSLEGKGTPEQNYDKARKSKDLDFFALTEHEYVWLDNGKY</sequence>
<dbReference type="SUPFAM" id="SSF89550">
    <property type="entry name" value="PHP domain-like"/>
    <property type="match status" value="1"/>
</dbReference>
<accession>A0A382BPF9</accession>
<reference evidence="1" key="1">
    <citation type="submission" date="2018-05" db="EMBL/GenBank/DDBJ databases">
        <authorList>
            <person name="Lanie J.A."/>
            <person name="Ng W.-L."/>
            <person name="Kazmierczak K.M."/>
            <person name="Andrzejewski T.M."/>
            <person name="Davidsen T.M."/>
            <person name="Wayne K.J."/>
            <person name="Tettelin H."/>
            <person name="Glass J.I."/>
            <person name="Rusch D."/>
            <person name="Podicherti R."/>
            <person name="Tsui H.-C.T."/>
            <person name="Winkler M.E."/>
        </authorList>
    </citation>
    <scope>NUCLEOTIDE SEQUENCE</scope>
</reference>
<dbReference type="Gene3D" id="3.20.20.140">
    <property type="entry name" value="Metal-dependent hydrolases"/>
    <property type="match status" value="1"/>
</dbReference>
<dbReference type="EMBL" id="UINC01030781">
    <property type="protein sequence ID" value="SVB15728.1"/>
    <property type="molecule type" value="Genomic_DNA"/>
</dbReference>
<gene>
    <name evidence="1" type="ORF">METZ01_LOCUS168582</name>
</gene>
<organism evidence="1">
    <name type="scientific">marine metagenome</name>
    <dbReference type="NCBI Taxonomy" id="408172"/>
    <lineage>
        <taxon>unclassified sequences</taxon>
        <taxon>metagenomes</taxon>
        <taxon>ecological metagenomes</taxon>
    </lineage>
</organism>
<dbReference type="InterPro" id="IPR016195">
    <property type="entry name" value="Pol/histidinol_Pase-like"/>
</dbReference>
<name>A0A382BPF9_9ZZZZ</name>
<evidence type="ECO:0008006" key="2">
    <source>
        <dbReference type="Google" id="ProtNLM"/>
    </source>
</evidence>
<dbReference type="AlphaFoldDB" id="A0A382BPF9"/>
<feature type="non-terminal residue" evidence="1">
    <location>
        <position position="129"/>
    </location>
</feature>